<keyword evidence="4 6" id="KW-0067">ATP-binding</keyword>
<evidence type="ECO:0000259" key="9">
    <source>
        <dbReference type="PROSITE" id="PS51194"/>
    </source>
</evidence>
<dbReference type="SMART" id="SM00487">
    <property type="entry name" value="DEXDc"/>
    <property type="match status" value="1"/>
</dbReference>
<dbReference type="Pfam" id="PF00270">
    <property type="entry name" value="DEAD"/>
    <property type="match status" value="1"/>
</dbReference>
<feature type="domain" description="Helicase C-terminal" evidence="9">
    <location>
        <begin position="210"/>
        <end position="367"/>
    </location>
</feature>
<organism evidence="10 11">
    <name type="scientific">Cecembia rubra</name>
    <dbReference type="NCBI Taxonomy" id="1485585"/>
    <lineage>
        <taxon>Bacteria</taxon>
        <taxon>Pseudomonadati</taxon>
        <taxon>Bacteroidota</taxon>
        <taxon>Cytophagia</taxon>
        <taxon>Cytophagales</taxon>
        <taxon>Cyclobacteriaceae</taxon>
        <taxon>Cecembia</taxon>
    </lineage>
</organism>
<dbReference type="GO" id="GO:0005829">
    <property type="term" value="C:cytosol"/>
    <property type="evidence" value="ECO:0007669"/>
    <property type="project" value="TreeGrafter"/>
</dbReference>
<dbReference type="Proteomes" id="UP000240708">
    <property type="component" value="Unassembled WGS sequence"/>
</dbReference>
<dbReference type="InterPro" id="IPR011545">
    <property type="entry name" value="DEAD/DEAH_box_helicase_dom"/>
</dbReference>
<proteinExistence type="inferred from homology"/>
<dbReference type="PANTHER" id="PTHR47959">
    <property type="entry name" value="ATP-DEPENDENT RNA HELICASE RHLE-RELATED"/>
    <property type="match status" value="1"/>
</dbReference>
<dbReference type="PROSITE" id="PS51192">
    <property type="entry name" value="HELICASE_ATP_BIND_1"/>
    <property type="match status" value="1"/>
</dbReference>
<evidence type="ECO:0000256" key="2">
    <source>
        <dbReference type="ARBA" id="ARBA00022801"/>
    </source>
</evidence>
<evidence type="ECO:0000313" key="11">
    <source>
        <dbReference type="Proteomes" id="UP000240708"/>
    </source>
</evidence>
<dbReference type="Pfam" id="PF00271">
    <property type="entry name" value="Helicase_C"/>
    <property type="match status" value="1"/>
</dbReference>
<dbReference type="PANTHER" id="PTHR47959:SF13">
    <property type="entry name" value="ATP-DEPENDENT RNA HELICASE RHLE"/>
    <property type="match status" value="1"/>
</dbReference>
<dbReference type="CDD" id="cd00268">
    <property type="entry name" value="DEADc"/>
    <property type="match status" value="1"/>
</dbReference>
<feature type="domain" description="Helicase ATP-binding" evidence="8">
    <location>
        <begin position="14"/>
        <end position="188"/>
    </location>
</feature>
<keyword evidence="1 6" id="KW-0547">Nucleotide-binding</keyword>
<dbReference type="InterPro" id="IPR044742">
    <property type="entry name" value="DEAD/DEAH_RhlB"/>
</dbReference>
<dbReference type="GO" id="GO:0016787">
    <property type="term" value="F:hydrolase activity"/>
    <property type="evidence" value="ECO:0007669"/>
    <property type="project" value="UniProtKB-KW"/>
</dbReference>
<dbReference type="GO" id="GO:0003676">
    <property type="term" value="F:nucleic acid binding"/>
    <property type="evidence" value="ECO:0007669"/>
    <property type="project" value="InterPro"/>
</dbReference>
<dbReference type="InterPro" id="IPR027417">
    <property type="entry name" value="P-loop_NTPase"/>
</dbReference>
<dbReference type="Gene3D" id="3.40.50.300">
    <property type="entry name" value="P-loop containing nucleotide triphosphate hydrolases"/>
    <property type="match status" value="2"/>
</dbReference>
<evidence type="ECO:0000256" key="5">
    <source>
        <dbReference type="ARBA" id="ARBA00038437"/>
    </source>
</evidence>
<dbReference type="GO" id="GO:0005524">
    <property type="term" value="F:ATP binding"/>
    <property type="evidence" value="ECO:0007669"/>
    <property type="project" value="UniProtKB-KW"/>
</dbReference>
<name>A0A2P8EDP4_9BACT</name>
<evidence type="ECO:0000256" key="7">
    <source>
        <dbReference type="SAM" id="MobiDB-lite"/>
    </source>
</evidence>
<accession>A0A2P8EDP4</accession>
<dbReference type="SUPFAM" id="SSF52540">
    <property type="entry name" value="P-loop containing nucleoside triphosphate hydrolases"/>
    <property type="match status" value="1"/>
</dbReference>
<comment type="similarity">
    <text evidence="5 6">Belongs to the DEAD box helicase family.</text>
</comment>
<dbReference type="InterPro" id="IPR050079">
    <property type="entry name" value="DEAD_box_RNA_helicase"/>
</dbReference>
<dbReference type="EMBL" id="PYGF01000001">
    <property type="protein sequence ID" value="PSL07578.1"/>
    <property type="molecule type" value="Genomic_DNA"/>
</dbReference>
<dbReference type="AlphaFoldDB" id="A0A2P8EDP4"/>
<dbReference type="SMART" id="SM00490">
    <property type="entry name" value="HELICc"/>
    <property type="match status" value="1"/>
</dbReference>
<feature type="region of interest" description="Disordered" evidence="7">
    <location>
        <begin position="366"/>
        <end position="410"/>
    </location>
</feature>
<dbReference type="PROSITE" id="PS51194">
    <property type="entry name" value="HELICASE_CTER"/>
    <property type="match status" value="1"/>
</dbReference>
<gene>
    <name evidence="10" type="ORF">CLV48_101510</name>
</gene>
<evidence type="ECO:0000256" key="3">
    <source>
        <dbReference type="ARBA" id="ARBA00022806"/>
    </source>
</evidence>
<dbReference type="InterPro" id="IPR014001">
    <property type="entry name" value="Helicase_ATP-bd"/>
</dbReference>
<dbReference type="GO" id="GO:0003724">
    <property type="term" value="F:RNA helicase activity"/>
    <property type="evidence" value="ECO:0007669"/>
    <property type="project" value="UniProtKB-ARBA"/>
</dbReference>
<dbReference type="InterPro" id="IPR001650">
    <property type="entry name" value="Helicase_C-like"/>
</dbReference>
<protein>
    <submittedName>
        <fullName evidence="10">Superfamily II DNA/RNA helicase</fullName>
    </submittedName>
</protein>
<reference evidence="10 11" key="1">
    <citation type="submission" date="2018-03" db="EMBL/GenBank/DDBJ databases">
        <title>Genomic Encyclopedia of Archaeal and Bacterial Type Strains, Phase II (KMG-II): from individual species to whole genera.</title>
        <authorList>
            <person name="Goeker M."/>
        </authorList>
    </citation>
    <scope>NUCLEOTIDE SEQUENCE [LARGE SCALE GENOMIC DNA]</scope>
    <source>
        <strain evidence="10 11">DSM 28057</strain>
    </source>
</reference>
<evidence type="ECO:0000256" key="1">
    <source>
        <dbReference type="ARBA" id="ARBA00022741"/>
    </source>
</evidence>
<evidence type="ECO:0000259" key="8">
    <source>
        <dbReference type="PROSITE" id="PS51192"/>
    </source>
</evidence>
<evidence type="ECO:0000256" key="4">
    <source>
        <dbReference type="ARBA" id="ARBA00022840"/>
    </source>
</evidence>
<dbReference type="PROSITE" id="PS00039">
    <property type="entry name" value="DEAD_ATP_HELICASE"/>
    <property type="match status" value="1"/>
</dbReference>
<comment type="caution">
    <text evidence="10">The sequence shown here is derived from an EMBL/GenBank/DDBJ whole genome shotgun (WGS) entry which is preliminary data.</text>
</comment>
<evidence type="ECO:0000256" key="6">
    <source>
        <dbReference type="RuleBase" id="RU000492"/>
    </source>
</evidence>
<dbReference type="InterPro" id="IPR000629">
    <property type="entry name" value="RNA-helicase_DEAD-box_CS"/>
</dbReference>
<evidence type="ECO:0000313" key="10">
    <source>
        <dbReference type="EMBL" id="PSL07578.1"/>
    </source>
</evidence>
<sequence length="424" mass="47490">MGFEKPTPIQEAAIPIIMKGRDIIACAQTGTGKTAAFILPVLNKIAKSQTSGLNTLVLAPTRELAIQIDQQIQGFSYFLGVSSIPVYGGGDGIVWEQQRKALETGTEIIVATPGRLIALLSSGKINFDKIQHLILDEADRMLDMGFSDDILKIVNYLPKKRQTILFSATMPPKIRQFSKKLLHEPEEISLAIGKTAEGISQSAYLVYDHQKEELVKHILSQKNYEAVIIFASTKEKVKSLFKTLKKSFQVESFHSDLEQAEREEIMSRFKNKSLKILIGTDIISRGIDVVGIELVINFDTPNDPEDYVHRVGRTARADSKGEAITFINEKDRNKFRRIEALIGLEIQKVPLPEGFDQGLNYHTENIGGVKSKKKKNKNTNKPQFQNKKREGESMTPTKTESKIKIVDSAGDNVSKFKKRANFKE</sequence>
<keyword evidence="2 6" id="KW-0378">Hydrolase</keyword>
<dbReference type="CDD" id="cd18787">
    <property type="entry name" value="SF2_C_DEAD"/>
    <property type="match status" value="1"/>
</dbReference>
<keyword evidence="11" id="KW-1185">Reference proteome</keyword>
<keyword evidence="3 6" id="KW-0347">Helicase</keyword>